<dbReference type="AlphaFoldDB" id="D8PI05"/>
<keyword evidence="3" id="KW-0813">Transport</keyword>
<proteinExistence type="inferred from homology"/>
<dbReference type="STRING" id="330214.NIDE3198"/>
<dbReference type="EMBL" id="FP929003">
    <property type="protein sequence ID" value="CBK42892.1"/>
    <property type="molecule type" value="Genomic_DNA"/>
</dbReference>
<dbReference type="GO" id="GO:0015288">
    <property type="term" value="F:porin activity"/>
    <property type="evidence" value="ECO:0007669"/>
    <property type="project" value="TreeGrafter"/>
</dbReference>
<comment type="subcellular location">
    <subcellularLocation>
        <location evidence="1">Cell outer membrane</location>
    </subcellularLocation>
</comment>
<dbReference type="Proteomes" id="UP000001660">
    <property type="component" value="Chromosome"/>
</dbReference>
<evidence type="ECO:0000256" key="2">
    <source>
        <dbReference type="ARBA" id="ARBA00007613"/>
    </source>
</evidence>
<dbReference type="GO" id="GO:0015562">
    <property type="term" value="F:efflux transmembrane transporter activity"/>
    <property type="evidence" value="ECO:0007669"/>
    <property type="project" value="InterPro"/>
</dbReference>
<dbReference type="PANTHER" id="PTHR30026:SF23">
    <property type="entry name" value="TO APRF-PUTATIVE OUTER MEMBRANE EFFLUX PROTEIN OR SECRETED ALKALINE PHOSPHATASE-RELATED"/>
    <property type="match status" value="1"/>
</dbReference>
<keyword evidence="8" id="KW-0175">Coiled coil</keyword>
<gene>
    <name evidence="9" type="ORF">NIDE3198</name>
</gene>
<name>D8PI05_9BACT</name>
<dbReference type="Pfam" id="PF02321">
    <property type="entry name" value="OEP"/>
    <property type="match status" value="2"/>
</dbReference>
<evidence type="ECO:0000256" key="7">
    <source>
        <dbReference type="ARBA" id="ARBA00023237"/>
    </source>
</evidence>
<evidence type="ECO:0000256" key="3">
    <source>
        <dbReference type="ARBA" id="ARBA00022448"/>
    </source>
</evidence>
<dbReference type="GO" id="GO:1990281">
    <property type="term" value="C:efflux pump complex"/>
    <property type="evidence" value="ECO:0007669"/>
    <property type="project" value="TreeGrafter"/>
</dbReference>
<evidence type="ECO:0000256" key="1">
    <source>
        <dbReference type="ARBA" id="ARBA00004442"/>
    </source>
</evidence>
<evidence type="ECO:0000256" key="4">
    <source>
        <dbReference type="ARBA" id="ARBA00022452"/>
    </source>
</evidence>
<keyword evidence="4" id="KW-1134">Transmembrane beta strand</keyword>
<evidence type="ECO:0000256" key="5">
    <source>
        <dbReference type="ARBA" id="ARBA00022692"/>
    </source>
</evidence>
<keyword evidence="10" id="KW-1185">Reference proteome</keyword>
<dbReference type="HOGENOM" id="CLU_022604_2_0_0"/>
<evidence type="ECO:0000313" key="10">
    <source>
        <dbReference type="Proteomes" id="UP000001660"/>
    </source>
</evidence>
<keyword evidence="5" id="KW-0812">Transmembrane</keyword>
<dbReference type="Gene3D" id="1.20.1600.10">
    <property type="entry name" value="Outer membrane efflux proteins (OEP)"/>
    <property type="match status" value="2"/>
</dbReference>
<evidence type="ECO:0000256" key="8">
    <source>
        <dbReference type="SAM" id="Coils"/>
    </source>
</evidence>
<evidence type="ECO:0000313" key="9">
    <source>
        <dbReference type="EMBL" id="CBK42892.1"/>
    </source>
</evidence>
<sequence>MTNAILRGCLFIGGAGALLLWTAPDSFGLEVNKPVPTERREAMSLADAVLKALQNNLDISIGRQTRESRLADIVIEQAKFDPTVSLNGQYNRQVSPLNRPILGFTGANLQEITKFDQNSHSLTADITQNLPTGANYDLNYSPQRSYVSGPNTFLFNPAWTGGLALTVTQPLLKNFGTDINKTFISIAQNNATVEQHVFLDRVLTVIASVEQTFWEMVFANENLKVAQAALKAAEELLASNRAKAKAGVMSIVDVLQAEAAVASRVEQILVAEKSIRDQEDQLRRLLNPAEEELRQDLRLIPTDPPVTSLEAISLQEAIDIAMERRPEVLQAGKNVESSDLNVKFAKNQLLPTLSVQGTMGLSGLGADYGDATRRNLGGDFYNYGAGLVLSYPIGNRSAYSTYNKRQLESRNAQSSLQSVRQQVIVGVREAVRRVHTDFKRIETTRSARIMAEKQLQAEQERLKVGLSTTRFVLDFQRDLATAQGNELRAVLDYNKSLSNLARNKATTLERYSLRLD</sequence>
<organism evidence="9 10">
    <name type="scientific">Nitrospira defluvii</name>
    <dbReference type="NCBI Taxonomy" id="330214"/>
    <lineage>
        <taxon>Bacteria</taxon>
        <taxon>Pseudomonadati</taxon>
        <taxon>Nitrospirota</taxon>
        <taxon>Nitrospiria</taxon>
        <taxon>Nitrospirales</taxon>
        <taxon>Nitrospiraceae</taxon>
        <taxon>Nitrospira</taxon>
    </lineage>
</organism>
<evidence type="ECO:0000256" key="6">
    <source>
        <dbReference type="ARBA" id="ARBA00023136"/>
    </source>
</evidence>
<dbReference type="InterPro" id="IPR003423">
    <property type="entry name" value="OMP_efflux"/>
</dbReference>
<accession>D8PI05</accession>
<dbReference type="SUPFAM" id="SSF56954">
    <property type="entry name" value="Outer membrane efflux proteins (OEP)"/>
    <property type="match status" value="1"/>
</dbReference>
<keyword evidence="6" id="KW-0472">Membrane</keyword>
<dbReference type="GO" id="GO:0009279">
    <property type="term" value="C:cell outer membrane"/>
    <property type="evidence" value="ECO:0007669"/>
    <property type="project" value="UniProtKB-SubCell"/>
</dbReference>
<keyword evidence="7" id="KW-0998">Cell outer membrane</keyword>
<protein>
    <submittedName>
        <fullName evidence="9">Putative Outer membrane efflux protein</fullName>
    </submittedName>
</protein>
<dbReference type="PANTHER" id="PTHR30026">
    <property type="entry name" value="OUTER MEMBRANE PROTEIN TOLC"/>
    <property type="match status" value="1"/>
</dbReference>
<dbReference type="eggNOG" id="COG1538">
    <property type="taxonomic scope" value="Bacteria"/>
</dbReference>
<dbReference type="KEGG" id="nde:NIDE3198"/>
<comment type="similarity">
    <text evidence="2">Belongs to the outer membrane factor (OMF) (TC 1.B.17) family.</text>
</comment>
<reference evidence="9 10" key="1">
    <citation type="journal article" date="2010" name="Proc. Natl. Acad. Sci. U.S.A.">
        <title>A Nitrospira metagenome illuminates the physiology and evolution of globally important nitrite-oxidizing bacteria.</title>
        <authorList>
            <person name="Lucker S."/>
            <person name="Wagner M."/>
            <person name="Maixner F."/>
            <person name="Pelletier E."/>
            <person name="Koch H."/>
            <person name="Vacherie B."/>
            <person name="Rattei T."/>
            <person name="Sinninghe Damste J."/>
            <person name="Spieck E."/>
            <person name="Le Paslier D."/>
            <person name="Daims H."/>
        </authorList>
    </citation>
    <scope>NUCLEOTIDE SEQUENCE [LARGE SCALE GENOMIC DNA]</scope>
</reference>
<feature type="coiled-coil region" evidence="8">
    <location>
        <begin position="216"/>
        <end position="243"/>
    </location>
</feature>
<dbReference type="InterPro" id="IPR051906">
    <property type="entry name" value="TolC-like"/>
</dbReference>